<dbReference type="AlphaFoldDB" id="A0AAV8W0J1"/>
<evidence type="ECO:0008006" key="3">
    <source>
        <dbReference type="Google" id="ProtNLM"/>
    </source>
</evidence>
<organism evidence="1 2">
    <name type="scientific">Exocentrus adspersus</name>
    <dbReference type="NCBI Taxonomy" id="1586481"/>
    <lineage>
        <taxon>Eukaryota</taxon>
        <taxon>Metazoa</taxon>
        <taxon>Ecdysozoa</taxon>
        <taxon>Arthropoda</taxon>
        <taxon>Hexapoda</taxon>
        <taxon>Insecta</taxon>
        <taxon>Pterygota</taxon>
        <taxon>Neoptera</taxon>
        <taxon>Endopterygota</taxon>
        <taxon>Coleoptera</taxon>
        <taxon>Polyphaga</taxon>
        <taxon>Cucujiformia</taxon>
        <taxon>Chrysomeloidea</taxon>
        <taxon>Cerambycidae</taxon>
        <taxon>Lamiinae</taxon>
        <taxon>Acanthocinini</taxon>
        <taxon>Exocentrus</taxon>
    </lineage>
</organism>
<keyword evidence="2" id="KW-1185">Reference proteome</keyword>
<name>A0AAV8W0J1_9CUCU</name>
<dbReference type="EMBL" id="JANEYG010000018">
    <property type="protein sequence ID" value="KAJ8919391.1"/>
    <property type="molecule type" value="Genomic_DNA"/>
</dbReference>
<gene>
    <name evidence="1" type="ORF">NQ315_016484</name>
</gene>
<dbReference type="PANTHER" id="PTHR21301">
    <property type="entry name" value="REVERSE TRANSCRIPTASE"/>
    <property type="match status" value="1"/>
</dbReference>
<dbReference type="Proteomes" id="UP001159042">
    <property type="component" value="Unassembled WGS sequence"/>
</dbReference>
<evidence type="ECO:0000313" key="2">
    <source>
        <dbReference type="Proteomes" id="UP001159042"/>
    </source>
</evidence>
<proteinExistence type="predicted"/>
<sequence length="134" mass="15351">MLRNSPLHPLARFLLNIISPLEGNTLSAVKNTQHFVRIIKEQHVTQQDLLVSFDVTSLFTNVPTNKALDVVKKKLSEDESLEHRTSLSLNAIMEMLNMCINTTYFQLDDEFYQQEFGVAMGPITSTQRYIHGRL</sequence>
<accession>A0AAV8W0J1</accession>
<evidence type="ECO:0000313" key="1">
    <source>
        <dbReference type="EMBL" id="KAJ8919391.1"/>
    </source>
</evidence>
<comment type="caution">
    <text evidence="1">The sequence shown here is derived from an EMBL/GenBank/DDBJ whole genome shotgun (WGS) entry which is preliminary data.</text>
</comment>
<dbReference type="PANTHER" id="PTHR21301:SF10">
    <property type="entry name" value="REVERSE TRANSCRIPTASE DOMAIN-CONTAINING PROTEIN"/>
    <property type="match status" value="1"/>
</dbReference>
<reference evidence="1 2" key="1">
    <citation type="journal article" date="2023" name="Insect Mol. Biol.">
        <title>Genome sequencing provides insights into the evolution of gene families encoding plant cell wall-degrading enzymes in longhorned beetles.</title>
        <authorList>
            <person name="Shin N.R."/>
            <person name="Okamura Y."/>
            <person name="Kirsch R."/>
            <person name="Pauchet Y."/>
        </authorList>
    </citation>
    <scope>NUCLEOTIDE SEQUENCE [LARGE SCALE GENOMIC DNA]</scope>
    <source>
        <strain evidence="1">EAD_L_NR</strain>
    </source>
</reference>
<protein>
    <recommendedName>
        <fullName evidence="3">Reverse transcriptase domain-containing protein</fullName>
    </recommendedName>
</protein>